<dbReference type="RefSeq" id="XP_048135921.1">
    <property type="nucleotide sequence ID" value="XM_048279964.1"/>
</dbReference>
<dbReference type="Pfam" id="PF02410">
    <property type="entry name" value="RsfS"/>
    <property type="match status" value="1"/>
</dbReference>
<organism evidence="2 3">
    <name type="scientific">Rhodamnia argentea</name>
    <dbReference type="NCBI Taxonomy" id="178133"/>
    <lineage>
        <taxon>Eukaryota</taxon>
        <taxon>Viridiplantae</taxon>
        <taxon>Streptophyta</taxon>
        <taxon>Embryophyta</taxon>
        <taxon>Tracheophyta</taxon>
        <taxon>Spermatophyta</taxon>
        <taxon>Magnoliopsida</taxon>
        <taxon>eudicotyledons</taxon>
        <taxon>Gunneridae</taxon>
        <taxon>Pentapetalae</taxon>
        <taxon>rosids</taxon>
        <taxon>malvids</taxon>
        <taxon>Myrtales</taxon>
        <taxon>Myrtaceae</taxon>
        <taxon>Myrtoideae</taxon>
        <taxon>Myrteae</taxon>
        <taxon>Australasian group</taxon>
        <taxon>Rhodamnia</taxon>
    </lineage>
</organism>
<evidence type="ECO:0000313" key="3">
    <source>
        <dbReference type="RefSeq" id="XP_048135921.1"/>
    </source>
</evidence>
<sequence>MWSALLRSRLAPSSSLAQYQQWSLGFLGASRACSTSTAAAHGVDQWSILDLQEVEKVLSDVRADDVKVIPGRKDRDWADYIVLATGRSSWHVKNIAQALLYKAKQKQKGARRLMLPSVSWSTSSGGKSSAKKEVKEGKWVVVDSGKVVVHALDEEARAYYDLDGLLSTDSYQEDSIQVRFEDLGKALVKIRRKNNSKRRTQNGA</sequence>
<proteinExistence type="inferred from homology"/>
<dbReference type="PANTHER" id="PTHR21043">
    <property type="entry name" value="IOJAP SUPERFAMILY ORTHOLOG"/>
    <property type="match status" value="1"/>
</dbReference>
<protein>
    <submittedName>
        <fullName evidence="3">Protein Iojap-related, mitochondrial isoform X1</fullName>
    </submittedName>
</protein>
<dbReference type="HAMAP" id="MF_01477">
    <property type="entry name" value="Iojap_RsfS"/>
    <property type="match status" value="1"/>
</dbReference>
<evidence type="ECO:0000313" key="2">
    <source>
        <dbReference type="Proteomes" id="UP000827889"/>
    </source>
</evidence>
<name>A0ABM3HH59_9MYRT</name>
<evidence type="ECO:0000256" key="1">
    <source>
        <dbReference type="ARBA" id="ARBA00010574"/>
    </source>
</evidence>
<dbReference type="Proteomes" id="UP000827889">
    <property type="component" value="Chromosome 6"/>
</dbReference>
<gene>
    <name evidence="3" type="primary">LOC115749350</name>
</gene>
<reference evidence="3" key="1">
    <citation type="submission" date="2025-08" db="UniProtKB">
        <authorList>
            <consortium name="RefSeq"/>
        </authorList>
    </citation>
    <scope>IDENTIFICATION</scope>
    <source>
        <tissue evidence="3">Leaf</tissue>
    </source>
</reference>
<accession>A0ABM3HH59</accession>
<dbReference type="InterPro" id="IPR004394">
    <property type="entry name" value="Iojap/RsfS/C7orf30"/>
</dbReference>
<comment type="similarity">
    <text evidence="1">Belongs to the Iojap/RsfS family.</text>
</comment>
<keyword evidence="2" id="KW-1185">Reference proteome</keyword>
<dbReference type="Gene3D" id="3.30.460.10">
    <property type="entry name" value="Beta Polymerase, domain 2"/>
    <property type="match status" value="1"/>
</dbReference>
<dbReference type="PANTHER" id="PTHR21043:SF0">
    <property type="entry name" value="MITOCHONDRIAL ASSEMBLY OF RIBOSOMAL LARGE SUBUNIT PROTEIN 1"/>
    <property type="match status" value="1"/>
</dbReference>
<dbReference type="InterPro" id="IPR043519">
    <property type="entry name" value="NT_sf"/>
</dbReference>
<dbReference type="GeneID" id="115749350"/>
<dbReference type="SUPFAM" id="SSF81301">
    <property type="entry name" value="Nucleotidyltransferase"/>
    <property type="match status" value="1"/>
</dbReference>